<evidence type="ECO:0000313" key="7">
    <source>
        <dbReference type="Proteomes" id="UP000092444"/>
    </source>
</evidence>
<dbReference type="InterPro" id="IPR004181">
    <property type="entry name" value="Znf_MIZ"/>
</dbReference>
<keyword evidence="1" id="KW-0479">Metal-binding</keyword>
<dbReference type="STRING" id="37546.A0A1B0FN89"/>
<evidence type="ECO:0000313" key="6">
    <source>
        <dbReference type="EnsemblMetazoa" id="GMOY005357-PA"/>
    </source>
</evidence>
<dbReference type="AlphaFoldDB" id="A0A1B0FN89"/>
<evidence type="ECO:0000256" key="1">
    <source>
        <dbReference type="ARBA" id="ARBA00022723"/>
    </source>
</evidence>
<dbReference type="InterPro" id="IPR013083">
    <property type="entry name" value="Znf_RING/FYVE/PHD"/>
</dbReference>
<reference evidence="6" key="1">
    <citation type="submission" date="2020-05" db="UniProtKB">
        <authorList>
            <consortium name="EnsemblMetazoa"/>
        </authorList>
    </citation>
    <scope>IDENTIFICATION</scope>
    <source>
        <strain evidence="6">Yale</strain>
    </source>
</reference>
<dbReference type="PANTHER" id="PTHR10782">
    <property type="entry name" value="ZINC FINGER MIZ DOMAIN-CONTAINING PROTEIN"/>
    <property type="match status" value="1"/>
</dbReference>
<dbReference type="PROSITE" id="PS51044">
    <property type="entry name" value="ZF_SP_RING"/>
    <property type="match status" value="1"/>
</dbReference>
<dbReference type="Proteomes" id="UP000092444">
    <property type="component" value="Unassembled WGS sequence"/>
</dbReference>
<feature type="domain" description="SP-RING-type" evidence="5">
    <location>
        <begin position="1"/>
        <end position="60"/>
    </location>
</feature>
<sequence>MSIPCRASTCCHLQCSDANLYLQMNERKPTWNCAVCDKPAAFDNLVIDGYFQEFLASNLLKSDDTEIQLHKDGSWSTHSLRADSQILDTPTKPVEKVEVISNDVELITTEDVKPIKAAAVSVTVTSNLTLSDSDDDDTPLAKRPCQHQI</sequence>
<dbReference type="EnsemblMetazoa" id="GMOY005357-RA">
    <property type="protein sequence ID" value="GMOY005357-PA"/>
    <property type="gene ID" value="GMOY005357"/>
</dbReference>
<dbReference type="GO" id="GO:0016925">
    <property type="term" value="P:protein sumoylation"/>
    <property type="evidence" value="ECO:0007669"/>
    <property type="project" value="TreeGrafter"/>
</dbReference>
<evidence type="ECO:0000256" key="4">
    <source>
        <dbReference type="PROSITE-ProRule" id="PRU00452"/>
    </source>
</evidence>
<evidence type="ECO:0000259" key="5">
    <source>
        <dbReference type="PROSITE" id="PS51044"/>
    </source>
</evidence>
<keyword evidence="2 4" id="KW-0863">Zinc-finger</keyword>
<dbReference type="EMBL" id="CCAG010010817">
    <property type="status" value="NOT_ANNOTATED_CDS"/>
    <property type="molecule type" value="Genomic_DNA"/>
</dbReference>
<keyword evidence="7" id="KW-1185">Reference proteome</keyword>
<dbReference type="GO" id="GO:0008270">
    <property type="term" value="F:zinc ion binding"/>
    <property type="evidence" value="ECO:0007669"/>
    <property type="project" value="UniProtKB-KW"/>
</dbReference>
<dbReference type="VEuPathDB" id="VectorBase:GMOY005357"/>
<protein>
    <recommendedName>
        <fullName evidence="5">SP-RING-type domain-containing protein</fullName>
    </recommendedName>
</protein>
<dbReference type="Pfam" id="PF02891">
    <property type="entry name" value="zf-MIZ"/>
    <property type="match status" value="1"/>
</dbReference>
<accession>A0A1B0FN89</accession>
<dbReference type="GO" id="GO:0061665">
    <property type="term" value="F:SUMO ligase activity"/>
    <property type="evidence" value="ECO:0007669"/>
    <property type="project" value="TreeGrafter"/>
</dbReference>
<organism evidence="6 7">
    <name type="scientific">Glossina morsitans morsitans</name>
    <name type="common">Savannah tsetse fly</name>
    <dbReference type="NCBI Taxonomy" id="37546"/>
    <lineage>
        <taxon>Eukaryota</taxon>
        <taxon>Metazoa</taxon>
        <taxon>Ecdysozoa</taxon>
        <taxon>Arthropoda</taxon>
        <taxon>Hexapoda</taxon>
        <taxon>Insecta</taxon>
        <taxon>Pterygota</taxon>
        <taxon>Neoptera</taxon>
        <taxon>Endopterygota</taxon>
        <taxon>Diptera</taxon>
        <taxon>Brachycera</taxon>
        <taxon>Muscomorpha</taxon>
        <taxon>Hippoboscoidea</taxon>
        <taxon>Glossinidae</taxon>
        <taxon>Glossina</taxon>
    </lineage>
</organism>
<name>A0A1B0FN89_GLOMM</name>
<evidence type="ECO:0000256" key="2">
    <source>
        <dbReference type="ARBA" id="ARBA00022771"/>
    </source>
</evidence>
<evidence type="ECO:0000256" key="3">
    <source>
        <dbReference type="ARBA" id="ARBA00022833"/>
    </source>
</evidence>
<dbReference type="GO" id="GO:0000785">
    <property type="term" value="C:chromatin"/>
    <property type="evidence" value="ECO:0007669"/>
    <property type="project" value="TreeGrafter"/>
</dbReference>
<dbReference type="PANTHER" id="PTHR10782:SF94">
    <property type="entry name" value="SUPPRESSOR OF VARIEGATION 2-10, ISOFORM I"/>
    <property type="match status" value="1"/>
</dbReference>
<keyword evidence="3" id="KW-0862">Zinc</keyword>
<dbReference type="GO" id="GO:0003712">
    <property type="term" value="F:transcription coregulator activity"/>
    <property type="evidence" value="ECO:0007669"/>
    <property type="project" value="TreeGrafter"/>
</dbReference>
<dbReference type="Gene3D" id="3.30.40.10">
    <property type="entry name" value="Zinc/RING finger domain, C3HC4 (zinc finger)"/>
    <property type="match status" value="1"/>
</dbReference>
<dbReference type="GO" id="GO:0006357">
    <property type="term" value="P:regulation of transcription by RNA polymerase II"/>
    <property type="evidence" value="ECO:0007669"/>
    <property type="project" value="TreeGrafter"/>
</dbReference>
<proteinExistence type="predicted"/>